<evidence type="ECO:0000256" key="1">
    <source>
        <dbReference type="ARBA" id="ARBA00004761"/>
    </source>
</evidence>
<dbReference type="PANTHER" id="PTHR30246:SF1">
    <property type="entry name" value="2-DEHYDRO-3-DEOXY-6-PHOSPHOGALACTONATE ALDOLASE-RELATED"/>
    <property type="match status" value="1"/>
</dbReference>
<dbReference type="AlphaFoldDB" id="A0AAU9CKN5"/>
<sequence>MIGQNVAFPKVTVILRRVPLKAARIIAAQMTKSRVRSMEVSLVTDDALDTIRALNDEFGDELSIGAGTVRTVEQAHAAIDAGSSFLLSPVGFSQGIIDVAKDAGVISVPSGFSPTEIATMFDMGADIVKVFPASRLGPAYLKDLAAPLGPLPLMVVGGINAQNVQDYFDAGASYAGIGSGCFNPEDVATHNGEGIARSLAELEKRVRW</sequence>
<dbReference type="GO" id="GO:0016829">
    <property type="term" value="F:lyase activity"/>
    <property type="evidence" value="ECO:0007669"/>
    <property type="project" value="UniProtKB-KW"/>
</dbReference>
<dbReference type="Proteomes" id="UP001431186">
    <property type="component" value="Chromosome"/>
</dbReference>
<evidence type="ECO:0000313" key="7">
    <source>
        <dbReference type="Proteomes" id="UP001431186"/>
    </source>
</evidence>
<dbReference type="InterPro" id="IPR013785">
    <property type="entry name" value="Aldolase_TIM"/>
</dbReference>
<evidence type="ECO:0000256" key="3">
    <source>
        <dbReference type="ARBA" id="ARBA00011233"/>
    </source>
</evidence>
<name>A0AAU9CKN5_9ACTN</name>
<accession>A0AAU9CKN5</accession>
<evidence type="ECO:0000256" key="5">
    <source>
        <dbReference type="ARBA" id="ARBA00023277"/>
    </source>
</evidence>
<keyword evidence="5" id="KW-0119">Carbohydrate metabolism</keyword>
<evidence type="ECO:0000313" key="6">
    <source>
        <dbReference type="EMBL" id="BDC91661.1"/>
    </source>
</evidence>
<reference evidence="6" key="1">
    <citation type="submission" date="2021-11" db="EMBL/GenBank/DDBJ databases">
        <title>Complete genome sequence of Atopobiaceae bacterium TOC12.</title>
        <authorList>
            <person name="Morinaga K."/>
            <person name="Kusada H."/>
            <person name="Tamaki H."/>
        </authorList>
    </citation>
    <scope>NUCLEOTIDE SEQUENCE</scope>
    <source>
        <strain evidence="6">TOC12</strain>
    </source>
</reference>
<comment type="similarity">
    <text evidence="2">Belongs to the KHG/KDPG aldolase family.</text>
</comment>
<dbReference type="CDD" id="cd00452">
    <property type="entry name" value="KDPG_aldolase"/>
    <property type="match status" value="1"/>
</dbReference>
<keyword evidence="7" id="KW-1185">Reference proteome</keyword>
<dbReference type="InterPro" id="IPR000887">
    <property type="entry name" value="Aldlse_KDPG_KHG"/>
</dbReference>
<dbReference type="SUPFAM" id="SSF51569">
    <property type="entry name" value="Aldolase"/>
    <property type="match status" value="1"/>
</dbReference>
<proteinExistence type="inferred from homology"/>
<dbReference type="KEGG" id="lcal:ATTO_15330"/>
<dbReference type="RefSeq" id="WP_265591608.1">
    <property type="nucleotide sequence ID" value="NZ_AP025285.1"/>
</dbReference>
<protein>
    <submittedName>
        <fullName evidence="6">2-dehydro-3-deoxy-phosphogluconate aldolase</fullName>
    </submittedName>
</protein>
<dbReference type="EMBL" id="AP025285">
    <property type="protein sequence ID" value="BDC91661.1"/>
    <property type="molecule type" value="Genomic_DNA"/>
</dbReference>
<dbReference type="Gene3D" id="3.20.20.70">
    <property type="entry name" value="Aldolase class I"/>
    <property type="match status" value="1"/>
</dbReference>
<organism evidence="6 7">
    <name type="scientific">Leptogranulimonas caecicola</name>
    <dbReference type="NCBI Taxonomy" id="2894156"/>
    <lineage>
        <taxon>Bacteria</taxon>
        <taxon>Bacillati</taxon>
        <taxon>Actinomycetota</taxon>
        <taxon>Coriobacteriia</taxon>
        <taxon>Coriobacteriales</taxon>
        <taxon>Kribbibacteriaceae</taxon>
        <taxon>Leptogranulimonas</taxon>
    </lineage>
</organism>
<gene>
    <name evidence="6" type="primary">dgoA_2</name>
    <name evidence="6" type="ORF">ATTO_15330</name>
</gene>
<dbReference type="Pfam" id="PF01081">
    <property type="entry name" value="Aldolase"/>
    <property type="match status" value="1"/>
</dbReference>
<dbReference type="PANTHER" id="PTHR30246">
    <property type="entry name" value="2-KETO-3-DEOXY-6-PHOSPHOGLUCONATE ALDOLASE"/>
    <property type="match status" value="1"/>
</dbReference>
<comment type="pathway">
    <text evidence="1">Carbohydrate acid metabolism.</text>
</comment>
<keyword evidence="4" id="KW-0456">Lyase</keyword>
<evidence type="ECO:0000256" key="4">
    <source>
        <dbReference type="ARBA" id="ARBA00023239"/>
    </source>
</evidence>
<evidence type="ECO:0000256" key="2">
    <source>
        <dbReference type="ARBA" id="ARBA00006906"/>
    </source>
</evidence>
<comment type="subunit">
    <text evidence="3">Homotrimer.</text>
</comment>